<evidence type="ECO:0000256" key="2">
    <source>
        <dbReference type="ARBA" id="ARBA00004370"/>
    </source>
</evidence>
<evidence type="ECO:0000256" key="7">
    <source>
        <dbReference type="ARBA" id="ARBA00022989"/>
    </source>
</evidence>
<keyword evidence="7" id="KW-1133">Transmembrane helix</keyword>
<dbReference type="InterPro" id="IPR036396">
    <property type="entry name" value="Cyt_P450_sf"/>
</dbReference>
<feature type="compositionally biased region" description="Low complexity" evidence="12">
    <location>
        <begin position="134"/>
        <end position="167"/>
    </location>
</feature>
<dbReference type="EMBL" id="CP059668">
    <property type="protein sequence ID" value="QRW23966.1"/>
    <property type="molecule type" value="Genomic_DNA"/>
</dbReference>
<evidence type="ECO:0000256" key="6">
    <source>
        <dbReference type="ARBA" id="ARBA00022723"/>
    </source>
</evidence>
<feature type="region of interest" description="Disordered" evidence="12">
    <location>
        <begin position="23"/>
        <end position="199"/>
    </location>
</feature>
<dbReference type="Gene3D" id="3.40.50.1240">
    <property type="entry name" value="Phosphoglycerate mutase-like"/>
    <property type="match status" value="1"/>
</dbReference>
<feature type="compositionally biased region" description="Low complexity" evidence="12">
    <location>
        <begin position="58"/>
        <end position="72"/>
    </location>
</feature>
<proteinExistence type="inferred from homology"/>
<feature type="compositionally biased region" description="Acidic residues" evidence="12">
    <location>
        <begin position="30"/>
        <end position="40"/>
    </location>
</feature>
<dbReference type="InterPro" id="IPR029033">
    <property type="entry name" value="His_PPase_superfam"/>
</dbReference>
<dbReference type="AlphaFoldDB" id="A0A8H8SZ54"/>
<comment type="subcellular location">
    <subcellularLocation>
        <location evidence="2">Membrane</location>
    </subcellularLocation>
</comment>
<dbReference type="SUPFAM" id="SSF53254">
    <property type="entry name" value="Phosphoglycerate mutase-like"/>
    <property type="match status" value="1"/>
</dbReference>
<feature type="region of interest" description="Disordered" evidence="12">
    <location>
        <begin position="281"/>
        <end position="317"/>
    </location>
</feature>
<evidence type="ECO:0000256" key="11">
    <source>
        <dbReference type="ARBA" id="ARBA00023136"/>
    </source>
</evidence>
<dbReference type="CDD" id="cd07040">
    <property type="entry name" value="HP"/>
    <property type="match status" value="1"/>
</dbReference>
<name>A0A8H8SZ54_9AGAM</name>
<dbReference type="PROSITE" id="PS50086">
    <property type="entry name" value="TBC_RABGAP"/>
    <property type="match status" value="1"/>
</dbReference>
<dbReference type="SUPFAM" id="SSF47923">
    <property type="entry name" value="Ypt/Rab-GAP domain of gyp1p"/>
    <property type="match status" value="2"/>
</dbReference>
<evidence type="ECO:0000256" key="10">
    <source>
        <dbReference type="ARBA" id="ARBA00023033"/>
    </source>
</evidence>
<dbReference type="Pfam" id="PF00566">
    <property type="entry name" value="RabGAP-TBC"/>
    <property type="match status" value="1"/>
</dbReference>
<evidence type="ECO:0000256" key="8">
    <source>
        <dbReference type="ARBA" id="ARBA00023002"/>
    </source>
</evidence>
<dbReference type="GO" id="GO:0016705">
    <property type="term" value="F:oxidoreductase activity, acting on paired donors, with incorporation or reduction of molecular oxygen"/>
    <property type="evidence" value="ECO:0007669"/>
    <property type="project" value="InterPro"/>
</dbReference>
<dbReference type="Gene3D" id="1.10.8.270">
    <property type="entry name" value="putative rabgap domain of human tbc1 domain family member 14 like domains"/>
    <property type="match status" value="1"/>
</dbReference>
<dbReference type="PANTHER" id="PTHR46300:SF2">
    <property type="entry name" value="CYTOCHROME P450 MONOOXYGENASE ALNH-RELATED"/>
    <property type="match status" value="1"/>
</dbReference>
<feature type="domain" description="Rab-GAP TBC" evidence="13">
    <location>
        <begin position="426"/>
        <end position="628"/>
    </location>
</feature>
<dbReference type="InterPro" id="IPR035969">
    <property type="entry name" value="Rab-GAP_TBC_sf"/>
</dbReference>
<dbReference type="KEGG" id="rsx:RhiXN_10290"/>
<evidence type="ECO:0000256" key="9">
    <source>
        <dbReference type="ARBA" id="ARBA00023004"/>
    </source>
</evidence>
<reference evidence="14" key="1">
    <citation type="submission" date="2020-05" db="EMBL/GenBank/DDBJ databases">
        <title>Evolutionary and genomic comparisons of hybrid uninucleate and nonhybrid Rhizoctonia fungi.</title>
        <authorList>
            <person name="Li C."/>
            <person name="Chen X."/>
        </authorList>
    </citation>
    <scope>NUCLEOTIDE SEQUENCE</scope>
    <source>
        <strain evidence="14">AG-1 IA</strain>
    </source>
</reference>
<feature type="compositionally biased region" description="Polar residues" evidence="12">
    <location>
        <begin position="341"/>
        <end position="353"/>
    </location>
</feature>
<dbReference type="RefSeq" id="XP_043184203.1">
    <property type="nucleotide sequence ID" value="XM_043330106.1"/>
</dbReference>
<dbReference type="Gene3D" id="1.10.630.10">
    <property type="entry name" value="Cytochrome P450"/>
    <property type="match status" value="2"/>
</dbReference>
<evidence type="ECO:0000313" key="14">
    <source>
        <dbReference type="EMBL" id="QRW23966.1"/>
    </source>
</evidence>
<dbReference type="InterPro" id="IPR001128">
    <property type="entry name" value="Cyt_P450"/>
</dbReference>
<evidence type="ECO:0000256" key="4">
    <source>
        <dbReference type="ARBA" id="ARBA00022617"/>
    </source>
</evidence>
<evidence type="ECO:0000313" key="15">
    <source>
        <dbReference type="Proteomes" id="UP000650533"/>
    </source>
</evidence>
<keyword evidence="5" id="KW-0812">Transmembrane</keyword>
<evidence type="ECO:0000256" key="12">
    <source>
        <dbReference type="SAM" id="MobiDB-lite"/>
    </source>
</evidence>
<dbReference type="Proteomes" id="UP000650533">
    <property type="component" value="Chromosome 11"/>
</dbReference>
<dbReference type="InterPro" id="IPR050364">
    <property type="entry name" value="Cytochrome_P450_fung"/>
</dbReference>
<dbReference type="GO" id="GO:0005506">
    <property type="term" value="F:iron ion binding"/>
    <property type="evidence" value="ECO:0007669"/>
    <property type="project" value="InterPro"/>
</dbReference>
<feature type="compositionally biased region" description="Low complexity" evidence="12">
    <location>
        <begin position="361"/>
        <end position="371"/>
    </location>
</feature>
<protein>
    <submittedName>
        <fullName evidence="14">GTPase-activating protein GYP1</fullName>
    </submittedName>
</protein>
<dbReference type="GO" id="GO:0020037">
    <property type="term" value="F:heme binding"/>
    <property type="evidence" value="ECO:0007669"/>
    <property type="project" value="InterPro"/>
</dbReference>
<accession>A0A8H8SZ54</accession>
<evidence type="ECO:0000256" key="1">
    <source>
        <dbReference type="ARBA" id="ARBA00001971"/>
    </source>
</evidence>
<feature type="compositionally biased region" description="Polar residues" evidence="12">
    <location>
        <begin position="75"/>
        <end position="96"/>
    </location>
</feature>
<dbReference type="InterPro" id="IPR000195">
    <property type="entry name" value="Rab-GAP-TBC_dom"/>
</dbReference>
<comment type="cofactor">
    <cofactor evidence="1">
        <name>heme</name>
        <dbReference type="ChEBI" id="CHEBI:30413"/>
    </cofactor>
</comment>
<keyword evidence="4" id="KW-0349">Heme</keyword>
<evidence type="ECO:0000259" key="13">
    <source>
        <dbReference type="PROSITE" id="PS50086"/>
    </source>
</evidence>
<feature type="region of interest" description="Disordered" evidence="12">
    <location>
        <begin position="330"/>
        <end position="399"/>
    </location>
</feature>
<dbReference type="Gene3D" id="1.10.472.80">
    <property type="entry name" value="Ypt/Rab-GAP domain of gyp1p, domain 3"/>
    <property type="match status" value="1"/>
</dbReference>
<sequence length="1276" mass="142732">MTAPPARPHLGLRPSSHFSIITSAQSNADWAEDDAWDSGSDDDKPLGSRRHPAPPTPTRTSSLGFFSSSAASPKLPTTASPKPQAVPTSANNSPLRNATAPAPIPFKQPTGPTSLNAIRAAARKPAGTGDPILSVGSGTPNSSSSNAELSFSYTHVQVPSPSSFPQSNALPPQAESQEEENSVELSSPPGKGKGWTFITGRKKEKVDEDVLEREKEGYRRWKMSASGSVDFAGMVPDAPDSGEESDGEMIVGDLDVEIGEGLKIGDDLSLERGREKETLEFARVGSDDKGKRTSVGREPEAEDITPREKVGAEAIREDADAIVADPFSVLRRPDPYGHASGYNNKPPSRKSSVSHIKSPERSSSSSKRMSSFGTNAPSPGHERVDSGAGLSRGRSMRTNRRHTQFVECLSKEDINMAELKKLAWSGVPPHLRPMVWPLLLGYMPLPSSTRLQTLQRKREEYTKLVKVTFARGREGLDQQIWHQIRIDVPRTRPGVRLWMEAGTHQSLERILYVWAIRHPASGYVQGINDLATPFYQIFLSAYIDADPEIYDPACLPSHVLNAIEADTFWSVKRMAELVKRIDGALASHFESQGVEFMQFAFRWMNCLLMRELSVKNTIRMWDTYLMVSFLALMGLAVSALPAIGTNVQSRVPKAKTFTYEVVPGYFIQTDPSTVPATVGPNPPAFGLIANTSATYWSDFKANITKLQKNAPKKVKYAVFWFGRHGQGWHNLAESTYGTAAWDDYWSKLNGDGNITWGPDALLTDLGKQQAQLAHNTWVTELGKPDPVPLPTKLFSSPMSRAASTLDITFTGILLTESGKKDKVRPYVMEGLREVLGVHTCDKRRTKTYIHQTYKNFGIESGFTEEDELWTADHRETNDETDARSRRTLDAIFDRLLGPKDICDMVYLRLFGYDFVILNSANAAIDLLEKRSRIYSDRLSPPMFKDPSLLNWSGNAVLLGYSDLWRNYRRIFNNWLGSRTVTQFHQLQESQAQQMLQRLANISDDANPFEEVKRTIYYTIASSTLRLAYGYKLQSDDDIILQNINQTAHYTAQAAMFTNFFVNIFPSLTHIPDWLPGTGWKRTAREWRAFKDNAQSIPYEWTKAQLAAGTAEPSILIKAQEEIDNVLGFASLPKISDRERLPYVRNLIQEVLRWLPPVPAGVPHASWKDDAYRGYEIERGTVVAMTRDESVYRDPETFNPDRFMCSTVPHPPAFGWGRRCNFTSFKFSKKKDTHGQEITPQLEFASNSLVMELKPFDFEVKFRSDIHRQMILEHGGA</sequence>
<evidence type="ECO:0000256" key="3">
    <source>
        <dbReference type="ARBA" id="ARBA00010617"/>
    </source>
</evidence>
<dbReference type="GeneID" id="67032569"/>
<dbReference type="GO" id="GO:0016020">
    <property type="term" value="C:membrane"/>
    <property type="evidence" value="ECO:0007669"/>
    <property type="project" value="UniProtKB-SubCell"/>
</dbReference>
<comment type="similarity">
    <text evidence="3">Belongs to the cytochrome P450 family.</text>
</comment>
<dbReference type="SMART" id="SM00164">
    <property type="entry name" value="TBC"/>
    <property type="match status" value="1"/>
</dbReference>
<keyword evidence="10" id="KW-0503">Monooxygenase</keyword>
<dbReference type="SUPFAM" id="SSF48264">
    <property type="entry name" value="Cytochrome P450"/>
    <property type="match status" value="1"/>
</dbReference>
<keyword evidence="11" id="KW-0472">Membrane</keyword>
<organism evidence="14 15">
    <name type="scientific">Rhizoctonia solani</name>
    <dbReference type="NCBI Taxonomy" id="456999"/>
    <lineage>
        <taxon>Eukaryota</taxon>
        <taxon>Fungi</taxon>
        <taxon>Dikarya</taxon>
        <taxon>Basidiomycota</taxon>
        <taxon>Agaricomycotina</taxon>
        <taxon>Agaricomycetes</taxon>
        <taxon>Cantharellales</taxon>
        <taxon>Ceratobasidiaceae</taxon>
        <taxon>Rhizoctonia</taxon>
    </lineage>
</organism>
<evidence type="ECO:0000256" key="5">
    <source>
        <dbReference type="ARBA" id="ARBA00022692"/>
    </source>
</evidence>
<gene>
    <name evidence="14" type="ORF">RhiXN_10290</name>
</gene>
<dbReference type="Gene3D" id="1.10.10.750">
    <property type="entry name" value="Ypt/Rab-GAP domain of gyp1p, domain 1"/>
    <property type="match status" value="1"/>
</dbReference>
<keyword evidence="6" id="KW-0479">Metal-binding</keyword>
<dbReference type="PANTHER" id="PTHR46300">
    <property type="entry name" value="P450, PUTATIVE (EUROFUNG)-RELATED-RELATED"/>
    <property type="match status" value="1"/>
</dbReference>
<keyword evidence="8" id="KW-0560">Oxidoreductase</keyword>
<dbReference type="GO" id="GO:0004497">
    <property type="term" value="F:monooxygenase activity"/>
    <property type="evidence" value="ECO:0007669"/>
    <property type="project" value="UniProtKB-KW"/>
</dbReference>
<keyword evidence="9" id="KW-0408">Iron</keyword>
<dbReference type="Pfam" id="PF00067">
    <property type="entry name" value="p450"/>
    <property type="match status" value="2"/>
</dbReference>